<keyword evidence="1" id="KW-0597">Phosphoprotein</keyword>
<evidence type="ECO:0000313" key="4">
    <source>
        <dbReference type="Proteomes" id="UP000324632"/>
    </source>
</evidence>
<organism evidence="3 4">
    <name type="scientific">Triplophysa tibetana</name>
    <dbReference type="NCBI Taxonomy" id="1572043"/>
    <lineage>
        <taxon>Eukaryota</taxon>
        <taxon>Metazoa</taxon>
        <taxon>Chordata</taxon>
        <taxon>Craniata</taxon>
        <taxon>Vertebrata</taxon>
        <taxon>Euteleostomi</taxon>
        <taxon>Actinopterygii</taxon>
        <taxon>Neopterygii</taxon>
        <taxon>Teleostei</taxon>
        <taxon>Ostariophysi</taxon>
        <taxon>Cypriniformes</taxon>
        <taxon>Nemacheilidae</taxon>
        <taxon>Triplophysa</taxon>
    </lineage>
</organism>
<protein>
    <submittedName>
        <fullName evidence="3">Protein FAM117B</fullName>
    </submittedName>
</protein>
<gene>
    <name evidence="3" type="ORF">E1301_Tti009335</name>
</gene>
<feature type="region of interest" description="Disordered" evidence="2">
    <location>
        <begin position="1"/>
        <end position="69"/>
    </location>
</feature>
<comment type="caution">
    <text evidence="3">The sequence shown here is derived from an EMBL/GenBank/DDBJ whole genome shotgun (WGS) entry which is preliminary data.</text>
</comment>
<feature type="compositionally biased region" description="Polar residues" evidence="2">
    <location>
        <begin position="189"/>
        <end position="202"/>
    </location>
</feature>
<feature type="region of interest" description="Disordered" evidence="2">
    <location>
        <begin position="137"/>
        <end position="235"/>
    </location>
</feature>
<feature type="compositionally biased region" description="Polar residues" evidence="2">
    <location>
        <begin position="153"/>
        <end position="166"/>
    </location>
</feature>
<dbReference type="PANTHER" id="PTHR14972:SF6">
    <property type="entry name" value="PROTEIN FAM117B"/>
    <property type="match status" value="1"/>
</dbReference>
<evidence type="ECO:0000313" key="3">
    <source>
        <dbReference type="EMBL" id="KAA0713245.1"/>
    </source>
</evidence>
<dbReference type="Pfam" id="PF15388">
    <property type="entry name" value="FAM117"/>
    <property type="match status" value="1"/>
</dbReference>
<name>A0A5A9NVM2_9TELE</name>
<dbReference type="EMBL" id="SOYY01000013">
    <property type="protein sequence ID" value="KAA0713245.1"/>
    <property type="molecule type" value="Genomic_DNA"/>
</dbReference>
<dbReference type="AlphaFoldDB" id="A0A5A9NVM2"/>
<feature type="compositionally biased region" description="Low complexity" evidence="2">
    <location>
        <begin position="173"/>
        <end position="188"/>
    </location>
</feature>
<feature type="region of interest" description="Disordered" evidence="2">
    <location>
        <begin position="331"/>
        <end position="350"/>
    </location>
</feature>
<reference evidence="3 4" key="1">
    <citation type="journal article" date="2019" name="Mol. Ecol. Resour.">
        <title>Chromosome-level genome assembly of Triplophysa tibetana, a fish adapted to the harsh high-altitude environment of the Tibetan Plateau.</title>
        <authorList>
            <person name="Yang X."/>
            <person name="Liu H."/>
            <person name="Ma Z."/>
            <person name="Zou Y."/>
            <person name="Zou M."/>
            <person name="Mao Y."/>
            <person name="Li X."/>
            <person name="Wang H."/>
            <person name="Chen T."/>
            <person name="Wang W."/>
            <person name="Yang R."/>
        </authorList>
    </citation>
    <scope>NUCLEOTIDE SEQUENCE [LARGE SCALE GENOMIC DNA]</scope>
    <source>
        <strain evidence="3">TTIB1903HZAU</strain>
        <tissue evidence="3">Muscle</tissue>
    </source>
</reference>
<proteinExistence type="predicted"/>
<sequence length="350" mass="39156">MRDKATQTPRAWVDERRRGSHKRSASCGSTDQLKEIAKLRQQLQRSKRSSRHRREKDRKSPFNGNHAIIQSQVDIITSQQPSEGRLCLCSQMPKTILIPIPISKSTPPRFRNSIEGLNQEIERIIIRDTVERDEIIIPQDVPDGHRAPPPLPQRSSSTRSIDTQTPSNGGLGSNRSNNSSRADSVSPSYLSILNDTVGNSPLPNDDTLNESRERDFGPWSPLPKYASSPKPNNSYMFKREPPEGCERIKAFEENQPRPLHEIPQYLCPDRNKVNFIPKSGSAFCLVSILKPLMPTQEMNFRSGVGYRSISPSLVPLGGVGVRSLSPSMGTVLSRGRQSPCLPRHLEEPEG</sequence>
<keyword evidence="4" id="KW-1185">Reference proteome</keyword>
<dbReference type="PANTHER" id="PTHR14972">
    <property type="entry name" value="AGAP011572-PA"/>
    <property type="match status" value="1"/>
</dbReference>
<dbReference type="Proteomes" id="UP000324632">
    <property type="component" value="Chromosome 13"/>
</dbReference>
<evidence type="ECO:0000256" key="1">
    <source>
        <dbReference type="ARBA" id="ARBA00022553"/>
    </source>
</evidence>
<evidence type="ECO:0000256" key="2">
    <source>
        <dbReference type="SAM" id="MobiDB-lite"/>
    </source>
</evidence>
<feature type="compositionally biased region" description="Basic residues" evidence="2">
    <location>
        <begin position="45"/>
        <end position="56"/>
    </location>
</feature>
<accession>A0A5A9NVM2</accession>
<dbReference type="InterPro" id="IPR026642">
    <property type="entry name" value="Glcci1/FAM117"/>
</dbReference>